<dbReference type="InterPro" id="IPR051465">
    <property type="entry name" value="Cell_Envelope_Struct_Comp"/>
</dbReference>
<dbReference type="RefSeq" id="WP_134341162.1">
    <property type="nucleotide sequence ID" value="NZ_SOPW01000018.1"/>
</dbReference>
<dbReference type="Proteomes" id="UP000297975">
    <property type="component" value="Unassembled WGS sequence"/>
</dbReference>
<feature type="domain" description="SLH" evidence="4">
    <location>
        <begin position="1183"/>
        <end position="1246"/>
    </location>
</feature>
<dbReference type="InterPro" id="IPR001119">
    <property type="entry name" value="SLH_dom"/>
</dbReference>
<feature type="compositionally biased region" description="Acidic residues" evidence="2">
    <location>
        <begin position="914"/>
        <end position="934"/>
    </location>
</feature>
<dbReference type="Gene3D" id="2.60.40.10">
    <property type="entry name" value="Immunoglobulins"/>
    <property type="match status" value="2"/>
</dbReference>
<dbReference type="PANTHER" id="PTHR43308">
    <property type="entry name" value="OUTER MEMBRANE PROTEIN ALPHA-RELATED"/>
    <property type="match status" value="1"/>
</dbReference>
<name>A0A4Y8IDZ3_9BACI</name>
<accession>A0A4Y8IDZ3</accession>
<feature type="compositionally biased region" description="Acidic residues" evidence="2">
    <location>
        <begin position="886"/>
        <end position="901"/>
    </location>
</feature>
<gene>
    <name evidence="5" type="ORF">E3U55_14305</name>
</gene>
<dbReference type="OrthoDB" id="663332at2"/>
<feature type="signal peptide" evidence="3">
    <location>
        <begin position="1"/>
        <end position="18"/>
    </location>
</feature>
<dbReference type="InterPro" id="IPR011047">
    <property type="entry name" value="Quinoprotein_ADH-like_sf"/>
</dbReference>
<feature type="domain" description="SLH" evidence="4">
    <location>
        <begin position="1250"/>
        <end position="1308"/>
    </location>
</feature>
<comment type="caution">
    <text evidence="5">The sequence shown here is derived from an EMBL/GenBank/DDBJ whole genome shotgun (WGS) entry which is preliminary data.</text>
</comment>
<evidence type="ECO:0000256" key="2">
    <source>
        <dbReference type="SAM" id="MobiDB-lite"/>
    </source>
</evidence>
<dbReference type="SUPFAM" id="SSF50998">
    <property type="entry name" value="Quinoprotein alcohol dehydrogenase-like"/>
    <property type="match status" value="1"/>
</dbReference>
<reference evidence="5 6" key="1">
    <citation type="submission" date="2019-03" db="EMBL/GenBank/DDBJ databases">
        <authorList>
            <person name="He R.-H."/>
        </authorList>
    </citation>
    <scope>NUCLEOTIDE SEQUENCE [LARGE SCALE GENOMIC DNA]</scope>
    <source>
        <strain evidence="6">SH 714</strain>
    </source>
</reference>
<dbReference type="Pfam" id="PF00395">
    <property type="entry name" value="SLH"/>
    <property type="match status" value="3"/>
</dbReference>
<feature type="region of interest" description="Disordered" evidence="2">
    <location>
        <begin position="875"/>
        <end position="934"/>
    </location>
</feature>
<evidence type="ECO:0000313" key="6">
    <source>
        <dbReference type="Proteomes" id="UP000297975"/>
    </source>
</evidence>
<protein>
    <submittedName>
        <fullName evidence="5">S-layer homology domain-containing protein</fullName>
    </submittedName>
</protein>
<evidence type="ECO:0000256" key="1">
    <source>
        <dbReference type="ARBA" id="ARBA00022729"/>
    </source>
</evidence>
<dbReference type="InterPro" id="IPR013783">
    <property type="entry name" value="Ig-like_fold"/>
</dbReference>
<dbReference type="Gene3D" id="2.130.10.10">
    <property type="entry name" value="YVTN repeat-like/Quinoprotein amine dehydrogenase"/>
    <property type="match status" value="2"/>
</dbReference>
<keyword evidence="6" id="KW-1185">Reference proteome</keyword>
<dbReference type="SUPFAM" id="SSF50969">
    <property type="entry name" value="YVTN repeat-like/Quinoprotein amine dehydrogenase"/>
    <property type="match status" value="1"/>
</dbReference>
<organism evidence="5 6">
    <name type="scientific">Filobacillus milosensis</name>
    <dbReference type="NCBI Taxonomy" id="94137"/>
    <lineage>
        <taxon>Bacteria</taxon>
        <taxon>Bacillati</taxon>
        <taxon>Bacillota</taxon>
        <taxon>Bacilli</taxon>
        <taxon>Bacillales</taxon>
        <taxon>Bacillaceae</taxon>
        <taxon>Filobacillus</taxon>
    </lineage>
</organism>
<dbReference type="InterPro" id="IPR011044">
    <property type="entry name" value="Quino_amine_DH_bsu"/>
</dbReference>
<evidence type="ECO:0000259" key="4">
    <source>
        <dbReference type="PROSITE" id="PS51272"/>
    </source>
</evidence>
<proteinExistence type="predicted"/>
<dbReference type="EMBL" id="SOPW01000018">
    <property type="protein sequence ID" value="TFB14218.1"/>
    <property type="molecule type" value="Genomic_DNA"/>
</dbReference>
<dbReference type="InterPro" id="IPR015943">
    <property type="entry name" value="WD40/YVTN_repeat-like_dom_sf"/>
</dbReference>
<feature type="chain" id="PRO_5039450536" evidence="3">
    <location>
        <begin position="19"/>
        <end position="1308"/>
    </location>
</feature>
<keyword evidence="1 3" id="KW-0732">Signal</keyword>
<evidence type="ECO:0000256" key="3">
    <source>
        <dbReference type="SAM" id="SignalP"/>
    </source>
</evidence>
<sequence length="1308" mass="146454">MKYFNWFLVILLVFSSMASGFSAKVVNAETVNVGTLEVTDVLSDWVLGSNEIYAATETGKVHVISRDTFQITTTVTVGTGMIGDLELVDGALWVALEDQNSVVKLDASTLETLDTFTSSITEVLPESIEIIGDKLYYAGDQHSEIQVIDLTTKEETFLDFEVDDTFYYPELESNKAGELYIGESGSSGSNFYKVSVSNNVPTIISEINYDESYGFSSPDRQYVLDGTEIFYAGRSINDQNLGHINGTYKAGSYDATILDVTNDFVVSENFIYDRDEFRAVHEFSFDAKLAFAPSMNEVYLYDEYSNTIHKKSFNLPTTLVQNSYTPLNKKVSLNHEFTDWVIDETNGKLYAISMSDNTLMTFDATTLEKLDEQSVGSFPSDIDLVNGKLYIANFGGTKVNVIDLATGSQSSIVTNQNPYRIATDEQVLYYVTEEGGDIYEVTINPLSEQALNLDVNSFSDPDLELDSVNNILYIGESGSSGSDLYSMNLSDYSLTVSDYGSTGFSYPNRKLFLDNEHIYYAKHQISATDLTNEIHNFDESIINVSDNYVVTNLGIYEKTNLVEKVATFPFDEGLFEVQQAIVNADGSVNLYVAEDYDEIYSIYKFESIADINNSKPSNLSASVNTENVFTFAWDETTADYYVVSYDGNEIQTTDTSITLTENQHAQYAGQTVTFNVHSEVGTHVSDVISKDYTFKPNAPENFVVQKDVEGNLGLTWDPVTSEHYQIFYKTSSMTDFQLLDGTTLTTTGDQLTEADYQQWIGETVTFGVKAFAGDKASDMTTTDFTFIPKTPGNFVVNKDETNNLDFSWDAVTSDSYNIYYQTESMTAYQLLDELQLTSETYEILEADYQNWIGQTVSFGVKAVKGQTESTMATLSYEFIDPNQQPPEEEGTTEEPTEDDTSSDTGSTPPPPSDNNDEEEEEDTEESSDPIDLEDIMDAKIIKRISTFQRIYEYKEEEKENVSVNLFKSVLSEMDQEGDEEFKIESPLGSFKLPINTINQFADKEDSYVQVTIQKVPEQTVGEYLETAQENFLEMVSSPIDFSVEIYENGIETNVTSYGEEFVERRIPIDDPSEADELMVVTLIPETREYQPVPSTIEQDEDGQYYAVFHRNGNSVYAVVKKTKKNFSDMEDHWAKDSVTNLAGSMIVKGVSDDEYAPEREVTRAEFVAMLTRTLGLTMNDQARLAKFSDVNSSDWYHDGIYAAKDVRLISGYGDGNYRPNDTINREEVMVIAVRALNLVNGNQEIAGENLTEFNDTSDVSEWAKDKVNLAVGLEIVNGRTSTTLAPKATVTRAEAAVIIERLIDKLEF</sequence>
<feature type="domain" description="SLH" evidence="4">
    <location>
        <begin position="1121"/>
        <end position="1182"/>
    </location>
</feature>
<evidence type="ECO:0000313" key="5">
    <source>
        <dbReference type="EMBL" id="TFB14218.1"/>
    </source>
</evidence>
<dbReference type="PANTHER" id="PTHR43308:SF5">
    <property type="entry name" value="S-LAYER PROTEIN _ PEPTIDOGLYCAN ENDO-BETA-N-ACETYLGLUCOSAMINIDASE"/>
    <property type="match status" value="1"/>
</dbReference>
<dbReference type="PROSITE" id="PS51272">
    <property type="entry name" value="SLH"/>
    <property type="match status" value="3"/>
</dbReference>